<accession>A0A8K0D9N3</accession>
<dbReference type="InterPro" id="IPR036846">
    <property type="entry name" value="GM2-AP_sf"/>
</dbReference>
<dbReference type="AlphaFoldDB" id="A0A8K0D9N3"/>
<dbReference type="OrthoDB" id="6814999at2759"/>
<dbReference type="EMBL" id="VTPC01002807">
    <property type="protein sequence ID" value="KAF2899436.1"/>
    <property type="molecule type" value="Genomic_DNA"/>
</dbReference>
<proteinExistence type="predicted"/>
<sequence>MTFAVDMGSNIHSNCSLELLTLNSYKHIFSFVERNLCVAIHKYMGEFVYEIERSAQLIPGRCPIPKGVHRIHNVPLNFDRISLQTFPFGKLRFTERAYDKQNRMVLCLIIELDNRE</sequence>
<gene>
    <name evidence="2" type="ORF">ILUMI_06745</name>
</gene>
<dbReference type="Gene3D" id="2.70.220.10">
    <property type="entry name" value="Ganglioside GM2 activator"/>
    <property type="match status" value="1"/>
</dbReference>
<evidence type="ECO:0000313" key="2">
    <source>
        <dbReference type="EMBL" id="KAF2899436.1"/>
    </source>
</evidence>
<reference evidence="2" key="1">
    <citation type="submission" date="2019-08" db="EMBL/GenBank/DDBJ databases">
        <title>The genome of the North American firefly Photinus pyralis.</title>
        <authorList>
            <consortium name="Photinus pyralis genome working group"/>
            <person name="Fallon T.R."/>
            <person name="Sander Lower S.E."/>
            <person name="Weng J.-K."/>
        </authorList>
    </citation>
    <scope>NUCLEOTIDE SEQUENCE</scope>
    <source>
        <strain evidence="2">TRF0915ILg1</strain>
        <tissue evidence="2">Whole body</tissue>
    </source>
</reference>
<protein>
    <submittedName>
        <fullName evidence="2">Uncharacterized protein</fullName>
    </submittedName>
</protein>
<name>A0A8K0D9N3_IGNLU</name>
<keyword evidence="3" id="KW-1185">Reference proteome</keyword>
<keyword evidence="1" id="KW-0732">Signal</keyword>
<comment type="caution">
    <text evidence="2">The sequence shown here is derived from an EMBL/GenBank/DDBJ whole genome shotgun (WGS) entry which is preliminary data.</text>
</comment>
<organism evidence="2 3">
    <name type="scientific">Ignelater luminosus</name>
    <name type="common">Cucubano</name>
    <name type="synonym">Pyrophorus luminosus</name>
    <dbReference type="NCBI Taxonomy" id="2038154"/>
    <lineage>
        <taxon>Eukaryota</taxon>
        <taxon>Metazoa</taxon>
        <taxon>Ecdysozoa</taxon>
        <taxon>Arthropoda</taxon>
        <taxon>Hexapoda</taxon>
        <taxon>Insecta</taxon>
        <taxon>Pterygota</taxon>
        <taxon>Neoptera</taxon>
        <taxon>Endopterygota</taxon>
        <taxon>Coleoptera</taxon>
        <taxon>Polyphaga</taxon>
        <taxon>Elateriformia</taxon>
        <taxon>Elateroidea</taxon>
        <taxon>Elateridae</taxon>
        <taxon>Agrypninae</taxon>
        <taxon>Pyrophorini</taxon>
        <taxon>Ignelater</taxon>
    </lineage>
</organism>
<dbReference type="Proteomes" id="UP000801492">
    <property type="component" value="Unassembled WGS sequence"/>
</dbReference>
<evidence type="ECO:0000313" key="3">
    <source>
        <dbReference type="Proteomes" id="UP000801492"/>
    </source>
</evidence>
<evidence type="ECO:0000256" key="1">
    <source>
        <dbReference type="ARBA" id="ARBA00022729"/>
    </source>
</evidence>